<name>A0A1I1WH49_9BURK</name>
<dbReference type="EMBL" id="FOMQ01000009">
    <property type="protein sequence ID" value="SFD94535.1"/>
    <property type="molecule type" value="Genomic_DNA"/>
</dbReference>
<evidence type="ECO:0008006" key="3">
    <source>
        <dbReference type="Google" id="ProtNLM"/>
    </source>
</evidence>
<dbReference type="Gene3D" id="3.10.180.10">
    <property type="entry name" value="2,3-Dihydroxybiphenyl 1,2-Dioxygenase, domain 1"/>
    <property type="match status" value="1"/>
</dbReference>
<sequence length="125" mass="13907">MLISIWPHVQAPDSELLVKFYVSELSLFKIASDYGMGSYLLVANENPSLGLQISPGDSREISPRPLFTIAVQEIDSLFQRLKDLDFSSGAELLTKESFFDYPAGKSMSLKDPGGNILVIEQPYFD</sequence>
<gene>
    <name evidence="1" type="ORF">SAMN04489710_109149</name>
</gene>
<evidence type="ECO:0000313" key="1">
    <source>
        <dbReference type="EMBL" id="SFD94535.1"/>
    </source>
</evidence>
<dbReference type="CDD" id="cd06587">
    <property type="entry name" value="VOC"/>
    <property type="match status" value="1"/>
</dbReference>
<reference evidence="2" key="1">
    <citation type="submission" date="2016-10" db="EMBL/GenBank/DDBJ databases">
        <authorList>
            <person name="Varghese N."/>
            <person name="Submissions S."/>
        </authorList>
    </citation>
    <scope>NUCLEOTIDE SEQUENCE [LARGE SCALE GENOMIC DNA]</scope>
    <source>
        <strain evidence="2">DSM 7481</strain>
    </source>
</reference>
<proteinExistence type="predicted"/>
<accession>A0A1I1WH49</accession>
<dbReference type="SUPFAM" id="SSF54593">
    <property type="entry name" value="Glyoxalase/Bleomycin resistance protein/Dihydroxybiphenyl dioxygenase"/>
    <property type="match status" value="1"/>
</dbReference>
<evidence type="ECO:0000313" key="2">
    <source>
        <dbReference type="Proteomes" id="UP000199517"/>
    </source>
</evidence>
<dbReference type="InterPro" id="IPR029068">
    <property type="entry name" value="Glyas_Bleomycin-R_OHBP_Dase"/>
</dbReference>
<keyword evidence="2" id="KW-1185">Reference proteome</keyword>
<organism evidence="1 2">
    <name type="scientific">Paracidovorax konjaci</name>
    <dbReference type="NCBI Taxonomy" id="32040"/>
    <lineage>
        <taxon>Bacteria</taxon>
        <taxon>Pseudomonadati</taxon>
        <taxon>Pseudomonadota</taxon>
        <taxon>Betaproteobacteria</taxon>
        <taxon>Burkholderiales</taxon>
        <taxon>Comamonadaceae</taxon>
        <taxon>Paracidovorax</taxon>
    </lineage>
</organism>
<dbReference type="AlphaFoldDB" id="A0A1I1WH49"/>
<dbReference type="Proteomes" id="UP000199517">
    <property type="component" value="Unassembled WGS sequence"/>
</dbReference>
<protein>
    <recommendedName>
        <fullName evidence="3">VOC domain-containing protein</fullName>
    </recommendedName>
</protein>